<dbReference type="PRINTS" id="PR00133">
    <property type="entry name" value="GLHYDRLASE3"/>
</dbReference>
<dbReference type="RefSeq" id="WP_203709296.1">
    <property type="nucleotide sequence ID" value="NZ_BOMK01000027.1"/>
</dbReference>
<comment type="caution">
    <text evidence="9">The sequence shown here is derived from an EMBL/GenBank/DDBJ whole genome shotgun (WGS) entry which is preliminary data.</text>
</comment>
<comment type="catalytic activity">
    <reaction evidence="1">
        <text>Hydrolysis of terminal non-reducing N-acetyl-D-hexosamine residues in N-acetyl-beta-D-hexosaminides.</text>
        <dbReference type="EC" id="3.2.1.52"/>
    </reaction>
</comment>
<evidence type="ECO:0000256" key="3">
    <source>
        <dbReference type="ARBA" id="ARBA00012663"/>
    </source>
</evidence>
<dbReference type="FunFam" id="3.20.20.300:FF:000014">
    <property type="entry name" value="Beta-hexosaminidase, lipoprotein"/>
    <property type="match status" value="1"/>
</dbReference>
<dbReference type="InterPro" id="IPR050226">
    <property type="entry name" value="NagZ_Beta-hexosaminidase"/>
</dbReference>
<evidence type="ECO:0000256" key="1">
    <source>
        <dbReference type="ARBA" id="ARBA00001231"/>
    </source>
</evidence>
<proteinExistence type="inferred from homology"/>
<keyword evidence="10" id="KW-1185">Reference proteome</keyword>
<dbReference type="EMBL" id="JACHNH010000001">
    <property type="protein sequence ID" value="MBB4764397.1"/>
    <property type="molecule type" value="Genomic_DNA"/>
</dbReference>
<evidence type="ECO:0000256" key="2">
    <source>
        <dbReference type="ARBA" id="ARBA00005336"/>
    </source>
</evidence>
<dbReference type="GO" id="GO:0005975">
    <property type="term" value="P:carbohydrate metabolic process"/>
    <property type="evidence" value="ECO:0007669"/>
    <property type="project" value="InterPro"/>
</dbReference>
<dbReference type="GO" id="GO:0009254">
    <property type="term" value="P:peptidoglycan turnover"/>
    <property type="evidence" value="ECO:0007669"/>
    <property type="project" value="TreeGrafter"/>
</dbReference>
<accession>A0A7W7I0X3</accession>
<name>A0A7W7I0X3_9ACTN</name>
<dbReference type="GO" id="GO:0004563">
    <property type="term" value="F:beta-N-acetylhexosaminidase activity"/>
    <property type="evidence" value="ECO:0007669"/>
    <property type="project" value="UniProtKB-EC"/>
</dbReference>
<dbReference type="Gene3D" id="3.20.20.300">
    <property type="entry name" value="Glycoside hydrolase, family 3, N-terminal domain"/>
    <property type="match status" value="1"/>
</dbReference>
<keyword evidence="5 9" id="KW-0326">Glycosidase</keyword>
<reference evidence="9 10" key="1">
    <citation type="submission" date="2020-08" db="EMBL/GenBank/DDBJ databases">
        <title>Sequencing the genomes of 1000 actinobacteria strains.</title>
        <authorList>
            <person name="Klenk H.-P."/>
        </authorList>
    </citation>
    <scope>NUCLEOTIDE SEQUENCE [LARGE SCALE GENOMIC DNA]</scope>
    <source>
        <strain evidence="9 10">DSM 43149</strain>
    </source>
</reference>
<evidence type="ECO:0000256" key="5">
    <source>
        <dbReference type="ARBA" id="ARBA00023295"/>
    </source>
</evidence>
<dbReference type="InterPro" id="IPR017853">
    <property type="entry name" value="GH"/>
</dbReference>
<dbReference type="SUPFAM" id="SSF51445">
    <property type="entry name" value="(Trans)glycosidases"/>
    <property type="match status" value="1"/>
</dbReference>
<keyword evidence="4 9" id="KW-0378">Hydrolase</keyword>
<gene>
    <name evidence="9" type="ORF">BJ971_004953</name>
</gene>
<organism evidence="9 10">
    <name type="scientific">Actinoplanes digitatis</name>
    <dbReference type="NCBI Taxonomy" id="1868"/>
    <lineage>
        <taxon>Bacteria</taxon>
        <taxon>Bacillati</taxon>
        <taxon>Actinomycetota</taxon>
        <taxon>Actinomycetes</taxon>
        <taxon>Micromonosporales</taxon>
        <taxon>Micromonosporaceae</taxon>
        <taxon>Actinoplanes</taxon>
    </lineage>
</organism>
<feature type="signal peptide" evidence="6">
    <location>
        <begin position="1"/>
        <end position="18"/>
    </location>
</feature>
<feature type="domain" description="Glycoside hydrolase family 3 C-terminal" evidence="8">
    <location>
        <begin position="414"/>
        <end position="564"/>
    </location>
</feature>
<evidence type="ECO:0000313" key="10">
    <source>
        <dbReference type="Proteomes" id="UP000578112"/>
    </source>
</evidence>
<keyword evidence="6" id="KW-0732">Signal</keyword>
<dbReference type="Proteomes" id="UP000578112">
    <property type="component" value="Unassembled WGS sequence"/>
</dbReference>
<dbReference type="InterPro" id="IPR002772">
    <property type="entry name" value="Glyco_hydro_3_C"/>
</dbReference>
<dbReference type="PANTHER" id="PTHR30480:SF13">
    <property type="entry name" value="BETA-HEXOSAMINIDASE"/>
    <property type="match status" value="1"/>
</dbReference>
<dbReference type="Pfam" id="PF01915">
    <property type="entry name" value="Glyco_hydro_3_C"/>
    <property type="match status" value="1"/>
</dbReference>
<evidence type="ECO:0000256" key="6">
    <source>
        <dbReference type="SAM" id="SignalP"/>
    </source>
</evidence>
<evidence type="ECO:0000313" key="9">
    <source>
        <dbReference type="EMBL" id="MBB4764397.1"/>
    </source>
</evidence>
<dbReference type="AlphaFoldDB" id="A0A7W7I0X3"/>
<dbReference type="InterPro" id="IPR036962">
    <property type="entry name" value="Glyco_hydro_3_N_sf"/>
</dbReference>
<feature type="chain" id="PRO_5038733127" description="beta-N-acetylhexosaminidase" evidence="6">
    <location>
        <begin position="19"/>
        <end position="577"/>
    </location>
</feature>
<dbReference type="PANTHER" id="PTHR30480">
    <property type="entry name" value="BETA-HEXOSAMINIDASE-RELATED"/>
    <property type="match status" value="1"/>
</dbReference>
<evidence type="ECO:0000259" key="8">
    <source>
        <dbReference type="Pfam" id="PF01915"/>
    </source>
</evidence>
<dbReference type="InterPro" id="IPR001764">
    <property type="entry name" value="Glyco_hydro_3_N"/>
</dbReference>
<dbReference type="SUPFAM" id="SSF52279">
    <property type="entry name" value="Beta-D-glucan exohydrolase, C-terminal domain"/>
    <property type="match status" value="1"/>
</dbReference>
<protein>
    <recommendedName>
        <fullName evidence="3">beta-N-acetylhexosaminidase</fullName>
        <ecNumber evidence="3">3.2.1.52</ecNumber>
    </recommendedName>
</protein>
<evidence type="ECO:0000256" key="4">
    <source>
        <dbReference type="ARBA" id="ARBA00022801"/>
    </source>
</evidence>
<dbReference type="InterPro" id="IPR036881">
    <property type="entry name" value="Glyco_hydro_3_C_sf"/>
</dbReference>
<sequence>MALLALATLGLTVPAVPAAANPAPSPVDSALARMTLPQKIGQLFTTYVYGNDANTPSAADAAANRRLYGVDTPAEVVAKYHLGGVIYFAWTNSLQSPRQITTLSNGLQAASAGVPLTISTDQEHGVVSRMPAPATQFPGGMALGAGRSVLDAYRTGQVTGAELRAVGINQAWAPVADVNVNPANPVIGVRSFGSDPKLAAALTASQVLGLQRGANASASAKHFPGHGDTATDSHTGLPVITHTREEWQRVDAPPFKAAIAAGVDAIMSAHIVVPALDPAGDPATLSQPIITGLLRGELGYRGVIVSDSLEMAGVRQKYGDDRVPVLALKAGVDMLLMPPNMQVAYDAVLGAVASGELTEARIDASVRRILTLKQKRGLLAWTPLDPAAAERAVGSPEHVRVARSVTDRTVTAIRNDAGLLPWSHAGKSVLVTGWNSSAYNNVAVLAGALGATPLVTNLPNDAKIAEAVAAAGTHDLTVVLTSRAWDTTVADPGGRQQALVKALVAAGKPVVVVAVRDPYDIAALPEVTTYLATYSFTGVAMESLAKVLLGTAPPRGRLPVEIPGTYPYGHGLSWSVP</sequence>
<dbReference type="EC" id="3.2.1.52" evidence="3"/>
<dbReference type="Gene3D" id="3.40.50.1700">
    <property type="entry name" value="Glycoside hydrolase family 3 C-terminal domain"/>
    <property type="match status" value="1"/>
</dbReference>
<dbReference type="Pfam" id="PF00933">
    <property type="entry name" value="Glyco_hydro_3"/>
    <property type="match status" value="1"/>
</dbReference>
<feature type="domain" description="Glycoside hydrolase family 3 N-terminal" evidence="7">
    <location>
        <begin position="38"/>
        <end position="372"/>
    </location>
</feature>
<evidence type="ECO:0000259" key="7">
    <source>
        <dbReference type="Pfam" id="PF00933"/>
    </source>
</evidence>
<comment type="similarity">
    <text evidence="2">Belongs to the glycosyl hydrolase 3 family.</text>
</comment>